<evidence type="ECO:0000256" key="4">
    <source>
        <dbReference type="ARBA" id="ARBA00022989"/>
    </source>
</evidence>
<proteinExistence type="predicted"/>
<evidence type="ECO:0000256" key="2">
    <source>
        <dbReference type="ARBA" id="ARBA00022475"/>
    </source>
</evidence>
<organism evidence="7 8">
    <name type="scientific">Rosistilla carotiformis</name>
    <dbReference type="NCBI Taxonomy" id="2528017"/>
    <lineage>
        <taxon>Bacteria</taxon>
        <taxon>Pseudomonadati</taxon>
        <taxon>Planctomycetota</taxon>
        <taxon>Planctomycetia</taxon>
        <taxon>Pirellulales</taxon>
        <taxon>Pirellulaceae</taxon>
        <taxon>Rosistilla</taxon>
    </lineage>
</organism>
<evidence type="ECO:0000256" key="6">
    <source>
        <dbReference type="SAM" id="Phobius"/>
    </source>
</evidence>
<protein>
    <submittedName>
        <fullName evidence="7">Polysaccharide biosynthesis protein</fullName>
    </submittedName>
</protein>
<dbReference type="PANTHER" id="PTHR30250">
    <property type="entry name" value="PST FAMILY PREDICTED COLANIC ACID TRANSPORTER"/>
    <property type="match status" value="1"/>
</dbReference>
<evidence type="ECO:0000256" key="3">
    <source>
        <dbReference type="ARBA" id="ARBA00022692"/>
    </source>
</evidence>
<dbReference type="RefSeq" id="WP_145097320.1">
    <property type="nucleotide sequence ID" value="NZ_CP036348.1"/>
</dbReference>
<accession>A0A518JVL6</accession>
<keyword evidence="2" id="KW-1003">Cell membrane</keyword>
<feature type="transmembrane region" description="Helical" evidence="6">
    <location>
        <begin position="88"/>
        <end position="113"/>
    </location>
</feature>
<feature type="transmembrane region" description="Helical" evidence="6">
    <location>
        <begin position="307"/>
        <end position="332"/>
    </location>
</feature>
<feature type="transmembrane region" description="Helical" evidence="6">
    <location>
        <begin position="223"/>
        <end position="242"/>
    </location>
</feature>
<dbReference type="KEGG" id="rcf:Poly24_33030"/>
<feature type="transmembrane region" description="Helical" evidence="6">
    <location>
        <begin position="371"/>
        <end position="392"/>
    </location>
</feature>
<dbReference type="OrthoDB" id="277023at2"/>
<keyword evidence="3 6" id="KW-0812">Transmembrane</keyword>
<evidence type="ECO:0000313" key="7">
    <source>
        <dbReference type="EMBL" id="QDV69587.1"/>
    </source>
</evidence>
<name>A0A518JVL6_9BACT</name>
<evidence type="ECO:0000313" key="8">
    <source>
        <dbReference type="Proteomes" id="UP000315082"/>
    </source>
</evidence>
<evidence type="ECO:0000256" key="1">
    <source>
        <dbReference type="ARBA" id="ARBA00004651"/>
    </source>
</evidence>
<keyword evidence="4 6" id="KW-1133">Transmembrane helix</keyword>
<gene>
    <name evidence="7" type="ORF">Poly24_33030</name>
</gene>
<feature type="transmembrane region" description="Helical" evidence="6">
    <location>
        <begin position="398"/>
        <end position="417"/>
    </location>
</feature>
<dbReference type="AlphaFoldDB" id="A0A518JVL6"/>
<feature type="transmembrane region" description="Helical" evidence="6">
    <location>
        <begin position="338"/>
        <end position="359"/>
    </location>
</feature>
<dbReference type="EMBL" id="CP036348">
    <property type="protein sequence ID" value="QDV69587.1"/>
    <property type="molecule type" value="Genomic_DNA"/>
</dbReference>
<sequence length="438" mass="47506">MDAASPITEPRRWQVVPLVMVALNVVGIFLGYGATIVLARELSHLAFDQYIGAIATLGLFAALAEGGFGKYGLRVIPIYNEAQDGGRIAGYLRFAFLGTLLLSLLLAIAMIVLAAPLHSGNRRDVVTLAFVYLPSMAGAGVVIDLLLAFRMPIIAMVISRIVIPATTLVLILTLTQTMHFTASHAVLCFASGSVLALLLGMLMCYRQASPLVAGAEVETNVRGWISESVTFMFFTFMVSWLFRSTLVITHHMPHGDIGVGLLAPAFETGGLILLLSKSTDKFFQPAVSLYLEANNWRQMSILRRDRALMVGAGIILFLLVVLFFGKSILGIYGPDFVASYPALCWVAVGSSMTTLFSLAPTFLLYAGRRRLLTWLLGLHAALLLVMTVILYAEFGGTGAAAAYAVCVTSYSLSNLYFANREFQKLKSNLRETDPIAID</sequence>
<feature type="transmembrane region" description="Helical" evidence="6">
    <location>
        <begin position="153"/>
        <end position="174"/>
    </location>
</feature>
<feature type="transmembrane region" description="Helical" evidence="6">
    <location>
        <begin position="15"/>
        <end position="38"/>
    </location>
</feature>
<feature type="transmembrane region" description="Helical" evidence="6">
    <location>
        <begin position="125"/>
        <end position="147"/>
    </location>
</feature>
<keyword evidence="8" id="KW-1185">Reference proteome</keyword>
<feature type="transmembrane region" description="Helical" evidence="6">
    <location>
        <begin position="186"/>
        <end position="203"/>
    </location>
</feature>
<reference evidence="7 8" key="1">
    <citation type="submission" date="2019-02" db="EMBL/GenBank/DDBJ databases">
        <title>Deep-cultivation of Planctomycetes and their phenomic and genomic characterization uncovers novel biology.</title>
        <authorList>
            <person name="Wiegand S."/>
            <person name="Jogler M."/>
            <person name="Boedeker C."/>
            <person name="Pinto D."/>
            <person name="Vollmers J."/>
            <person name="Rivas-Marin E."/>
            <person name="Kohn T."/>
            <person name="Peeters S.H."/>
            <person name="Heuer A."/>
            <person name="Rast P."/>
            <person name="Oberbeckmann S."/>
            <person name="Bunk B."/>
            <person name="Jeske O."/>
            <person name="Meyerdierks A."/>
            <person name="Storesund J.E."/>
            <person name="Kallscheuer N."/>
            <person name="Luecker S."/>
            <person name="Lage O.M."/>
            <person name="Pohl T."/>
            <person name="Merkel B.J."/>
            <person name="Hornburger P."/>
            <person name="Mueller R.-W."/>
            <person name="Bruemmer F."/>
            <person name="Labrenz M."/>
            <person name="Spormann A.M."/>
            <person name="Op den Camp H."/>
            <person name="Overmann J."/>
            <person name="Amann R."/>
            <person name="Jetten M.S.M."/>
            <person name="Mascher T."/>
            <person name="Medema M.H."/>
            <person name="Devos D.P."/>
            <person name="Kaster A.-K."/>
            <person name="Ovreas L."/>
            <person name="Rohde M."/>
            <person name="Galperin M.Y."/>
            <person name="Jogler C."/>
        </authorList>
    </citation>
    <scope>NUCLEOTIDE SEQUENCE [LARGE SCALE GENOMIC DNA]</scope>
    <source>
        <strain evidence="7 8">Poly24</strain>
    </source>
</reference>
<comment type="subcellular location">
    <subcellularLocation>
        <location evidence="1">Cell membrane</location>
        <topology evidence="1">Multi-pass membrane protein</topology>
    </subcellularLocation>
</comment>
<evidence type="ECO:0000256" key="5">
    <source>
        <dbReference type="ARBA" id="ARBA00023136"/>
    </source>
</evidence>
<feature type="transmembrane region" description="Helical" evidence="6">
    <location>
        <begin position="50"/>
        <end position="68"/>
    </location>
</feature>
<dbReference type="InterPro" id="IPR050833">
    <property type="entry name" value="Poly_Biosynth_Transport"/>
</dbReference>
<dbReference type="GO" id="GO:0005886">
    <property type="term" value="C:plasma membrane"/>
    <property type="evidence" value="ECO:0007669"/>
    <property type="project" value="UniProtKB-SubCell"/>
</dbReference>
<dbReference type="Proteomes" id="UP000315082">
    <property type="component" value="Chromosome"/>
</dbReference>
<dbReference type="PANTHER" id="PTHR30250:SF11">
    <property type="entry name" value="O-ANTIGEN TRANSPORTER-RELATED"/>
    <property type="match status" value="1"/>
</dbReference>
<keyword evidence="5 6" id="KW-0472">Membrane</keyword>